<sequence>MDFIQIILTELQQNIYVILLMLIVSSEAIIHCPHIKKIGRLINLLIIGCPPLKLICLPFALHYSFLDAFFQILTSKIYDVRQ</sequence>
<protein>
    <submittedName>
        <fullName evidence="2">Uncharacterized protein</fullName>
    </submittedName>
</protein>
<keyword evidence="1" id="KW-0472">Membrane</keyword>
<gene>
    <name evidence="2" type="ORF">FGO68_gene11946</name>
</gene>
<reference evidence="2" key="1">
    <citation type="submission" date="2019-06" db="EMBL/GenBank/DDBJ databases">
        <authorList>
            <person name="Zheng W."/>
        </authorList>
    </citation>
    <scope>NUCLEOTIDE SEQUENCE</scope>
    <source>
        <strain evidence="2">QDHG01</strain>
    </source>
</reference>
<comment type="caution">
    <text evidence="2">The sequence shown here is derived from an EMBL/GenBank/DDBJ whole genome shotgun (WGS) entry which is preliminary data.</text>
</comment>
<evidence type="ECO:0000313" key="2">
    <source>
        <dbReference type="EMBL" id="TNV80215.1"/>
    </source>
</evidence>
<keyword evidence="3" id="KW-1185">Reference proteome</keyword>
<dbReference type="Proteomes" id="UP000785679">
    <property type="component" value="Unassembled WGS sequence"/>
</dbReference>
<dbReference type="EMBL" id="RRYP01007813">
    <property type="protein sequence ID" value="TNV80215.1"/>
    <property type="molecule type" value="Genomic_DNA"/>
</dbReference>
<proteinExistence type="predicted"/>
<accession>A0A8J8NTZ2</accession>
<name>A0A8J8NTZ2_HALGN</name>
<evidence type="ECO:0000313" key="3">
    <source>
        <dbReference type="Proteomes" id="UP000785679"/>
    </source>
</evidence>
<keyword evidence="1" id="KW-1133">Transmembrane helix</keyword>
<feature type="transmembrane region" description="Helical" evidence="1">
    <location>
        <begin position="44"/>
        <end position="65"/>
    </location>
</feature>
<organism evidence="2 3">
    <name type="scientific">Halteria grandinella</name>
    <dbReference type="NCBI Taxonomy" id="5974"/>
    <lineage>
        <taxon>Eukaryota</taxon>
        <taxon>Sar</taxon>
        <taxon>Alveolata</taxon>
        <taxon>Ciliophora</taxon>
        <taxon>Intramacronucleata</taxon>
        <taxon>Spirotrichea</taxon>
        <taxon>Stichotrichia</taxon>
        <taxon>Sporadotrichida</taxon>
        <taxon>Halteriidae</taxon>
        <taxon>Halteria</taxon>
    </lineage>
</organism>
<feature type="transmembrane region" description="Helical" evidence="1">
    <location>
        <begin position="15"/>
        <end position="32"/>
    </location>
</feature>
<keyword evidence="1" id="KW-0812">Transmembrane</keyword>
<dbReference type="AlphaFoldDB" id="A0A8J8NTZ2"/>
<evidence type="ECO:0000256" key="1">
    <source>
        <dbReference type="SAM" id="Phobius"/>
    </source>
</evidence>